<feature type="transmembrane region" description="Helical" evidence="9">
    <location>
        <begin position="231"/>
        <end position="250"/>
    </location>
</feature>
<evidence type="ECO:0000313" key="11">
    <source>
        <dbReference type="Proteomes" id="UP000198967"/>
    </source>
</evidence>
<sequence length="282" mass="28843">MTADDLVIVLVAGLTATACGLLGPFLVLRRMALLSDAVSHAVLPGIVAVWLIGETRAPVPVVAGAAAFAVLCVLGIDAIRATGLVASDAAIALVFPALFSLGVLGITRYASDIHLDLDSTIYGEIAFAPFDTVTVGGVVLARSGVVLACVAVLNLLLVTALWKELRATTFDPQFSRVTGLRPRLLSRLLLVAVAITAVSAFEAVGAILVVTMLIVPAATAYLLTRRLGAMVAVAVGVGWVGAIVGHVTALTFDTSIAGAMGLVCAACFVVALTIRAFGARAR</sequence>
<evidence type="ECO:0000256" key="8">
    <source>
        <dbReference type="RuleBase" id="RU003943"/>
    </source>
</evidence>
<evidence type="ECO:0000256" key="3">
    <source>
        <dbReference type="ARBA" id="ARBA00022448"/>
    </source>
</evidence>
<dbReference type="RefSeq" id="WP_093084662.1">
    <property type="nucleotide sequence ID" value="NZ_FNBE01000009.1"/>
</dbReference>
<protein>
    <submittedName>
        <fullName evidence="10">Manganese/zinc/iron transport system permease protein</fullName>
    </submittedName>
</protein>
<dbReference type="Gene3D" id="1.10.3470.10">
    <property type="entry name" value="ABC transporter involved in vitamin B12 uptake, BtuC"/>
    <property type="match status" value="1"/>
</dbReference>
<keyword evidence="3 8" id="KW-0813">Transport</keyword>
<feature type="transmembrane region" description="Helical" evidence="9">
    <location>
        <begin position="91"/>
        <end position="110"/>
    </location>
</feature>
<dbReference type="InterPro" id="IPR001626">
    <property type="entry name" value="ABC_TroCD"/>
</dbReference>
<evidence type="ECO:0000256" key="1">
    <source>
        <dbReference type="ARBA" id="ARBA00004651"/>
    </source>
</evidence>
<gene>
    <name evidence="10" type="ORF">SAMN05216377_109124</name>
</gene>
<dbReference type="Pfam" id="PF00950">
    <property type="entry name" value="ABC-3"/>
    <property type="match status" value="1"/>
</dbReference>
<evidence type="ECO:0000256" key="5">
    <source>
        <dbReference type="ARBA" id="ARBA00022692"/>
    </source>
</evidence>
<keyword evidence="7 9" id="KW-0472">Membrane</keyword>
<evidence type="ECO:0000256" key="7">
    <source>
        <dbReference type="ARBA" id="ARBA00023136"/>
    </source>
</evidence>
<dbReference type="Proteomes" id="UP000198967">
    <property type="component" value="Unassembled WGS sequence"/>
</dbReference>
<feature type="transmembrane region" description="Helical" evidence="9">
    <location>
        <begin position="207"/>
        <end position="224"/>
    </location>
</feature>
<dbReference type="OrthoDB" id="1016457at2"/>
<dbReference type="PANTHER" id="PTHR30477">
    <property type="entry name" value="ABC-TRANSPORTER METAL-BINDING PROTEIN"/>
    <property type="match status" value="1"/>
</dbReference>
<dbReference type="GO" id="GO:0055085">
    <property type="term" value="P:transmembrane transport"/>
    <property type="evidence" value="ECO:0007669"/>
    <property type="project" value="InterPro"/>
</dbReference>
<keyword evidence="4" id="KW-1003">Cell membrane</keyword>
<dbReference type="AlphaFoldDB" id="A0A1G7RSG9"/>
<evidence type="ECO:0000256" key="2">
    <source>
        <dbReference type="ARBA" id="ARBA00008034"/>
    </source>
</evidence>
<dbReference type="GO" id="GO:0043190">
    <property type="term" value="C:ATP-binding cassette (ABC) transporter complex"/>
    <property type="evidence" value="ECO:0007669"/>
    <property type="project" value="InterPro"/>
</dbReference>
<dbReference type="InterPro" id="IPR037294">
    <property type="entry name" value="ABC_BtuC-like"/>
</dbReference>
<evidence type="ECO:0000256" key="9">
    <source>
        <dbReference type="SAM" id="Phobius"/>
    </source>
</evidence>
<feature type="transmembrane region" description="Helical" evidence="9">
    <location>
        <begin position="256"/>
        <end position="277"/>
    </location>
</feature>
<dbReference type="STRING" id="366584.SAMN05216377_109124"/>
<comment type="subcellular location">
    <subcellularLocation>
        <location evidence="1 8">Cell membrane</location>
        <topology evidence="1 8">Multi-pass membrane protein</topology>
    </subcellularLocation>
</comment>
<feature type="transmembrane region" description="Helical" evidence="9">
    <location>
        <begin position="6"/>
        <end position="26"/>
    </location>
</feature>
<evidence type="ECO:0000256" key="4">
    <source>
        <dbReference type="ARBA" id="ARBA00022475"/>
    </source>
</evidence>
<keyword evidence="5 8" id="KW-0812">Transmembrane</keyword>
<dbReference type="EMBL" id="FNBE01000009">
    <property type="protein sequence ID" value="SDG13652.1"/>
    <property type="molecule type" value="Genomic_DNA"/>
</dbReference>
<reference evidence="10 11" key="1">
    <citation type="submission" date="2016-10" db="EMBL/GenBank/DDBJ databases">
        <authorList>
            <person name="de Groot N.N."/>
        </authorList>
    </citation>
    <scope>NUCLEOTIDE SEQUENCE [LARGE SCALE GENOMIC DNA]</scope>
    <source>
        <strain evidence="10 11">CGMCC 4.3143</strain>
    </source>
</reference>
<evidence type="ECO:0000256" key="6">
    <source>
        <dbReference type="ARBA" id="ARBA00022989"/>
    </source>
</evidence>
<organism evidence="10 11">
    <name type="scientific">Pseudonocardia oroxyli</name>
    <dbReference type="NCBI Taxonomy" id="366584"/>
    <lineage>
        <taxon>Bacteria</taxon>
        <taxon>Bacillati</taxon>
        <taxon>Actinomycetota</taxon>
        <taxon>Actinomycetes</taxon>
        <taxon>Pseudonocardiales</taxon>
        <taxon>Pseudonocardiaceae</taxon>
        <taxon>Pseudonocardia</taxon>
    </lineage>
</organism>
<keyword evidence="6 9" id="KW-1133">Transmembrane helix</keyword>
<proteinExistence type="inferred from homology"/>
<feature type="transmembrane region" description="Helical" evidence="9">
    <location>
        <begin position="184"/>
        <end position="201"/>
    </location>
</feature>
<dbReference type="PANTHER" id="PTHR30477:SF8">
    <property type="entry name" value="METAL TRANSPORT SYSTEM MEMBRANE PROTEIN CT_070-RELATED"/>
    <property type="match status" value="1"/>
</dbReference>
<comment type="similarity">
    <text evidence="2 8">Belongs to the ABC-3 integral membrane protein family.</text>
</comment>
<accession>A0A1G7RSG9</accession>
<feature type="transmembrane region" description="Helical" evidence="9">
    <location>
        <begin position="59"/>
        <end position="79"/>
    </location>
</feature>
<keyword evidence="11" id="KW-1185">Reference proteome</keyword>
<evidence type="ECO:0000313" key="10">
    <source>
        <dbReference type="EMBL" id="SDG13652.1"/>
    </source>
</evidence>
<dbReference type="GO" id="GO:0010043">
    <property type="term" value="P:response to zinc ion"/>
    <property type="evidence" value="ECO:0007669"/>
    <property type="project" value="TreeGrafter"/>
</dbReference>
<dbReference type="SUPFAM" id="SSF81345">
    <property type="entry name" value="ABC transporter involved in vitamin B12 uptake, BtuC"/>
    <property type="match status" value="1"/>
</dbReference>
<name>A0A1G7RSG9_PSEOR</name>
<feature type="transmembrane region" description="Helical" evidence="9">
    <location>
        <begin position="139"/>
        <end position="163"/>
    </location>
</feature>
<feature type="transmembrane region" description="Helical" evidence="9">
    <location>
        <begin position="33"/>
        <end position="53"/>
    </location>
</feature>